<accession>A0ABW3WGP3</accession>
<dbReference type="PANTHER" id="PTHR33221">
    <property type="entry name" value="WINGED HELIX-TURN-HELIX TRANSCRIPTIONAL REGULATOR, RRF2 FAMILY"/>
    <property type="match status" value="1"/>
</dbReference>
<comment type="caution">
    <text evidence="1">The sequence shown here is derived from an EMBL/GenBank/DDBJ whole genome shotgun (WGS) entry which is preliminary data.</text>
</comment>
<evidence type="ECO:0000313" key="1">
    <source>
        <dbReference type="EMBL" id="MFD1263943.1"/>
    </source>
</evidence>
<proteinExistence type="predicted"/>
<dbReference type="RefSeq" id="WP_002928308.1">
    <property type="nucleotide sequence ID" value="NZ_JARQZE010000005.1"/>
</dbReference>
<dbReference type="NCBIfam" id="TIGR02944">
    <property type="entry name" value="suf_reg_Xantho"/>
    <property type="match status" value="1"/>
</dbReference>
<dbReference type="InterPro" id="IPR036388">
    <property type="entry name" value="WH-like_DNA-bd_sf"/>
</dbReference>
<dbReference type="InterPro" id="IPR014290">
    <property type="entry name" value="SUF_FeS_clus_asmbl_reg"/>
</dbReference>
<dbReference type="Proteomes" id="UP001597158">
    <property type="component" value="Unassembled WGS sequence"/>
</dbReference>
<dbReference type="PANTHER" id="PTHR33221:SF2">
    <property type="entry name" value="TRANSCRIPTIONAL REGULATOR"/>
    <property type="match status" value="1"/>
</dbReference>
<dbReference type="EMBL" id="JBHTMC010000020">
    <property type="protein sequence ID" value="MFD1263943.1"/>
    <property type="molecule type" value="Genomic_DNA"/>
</dbReference>
<dbReference type="InterPro" id="IPR036390">
    <property type="entry name" value="WH_DNA-bd_sf"/>
</dbReference>
<organism evidence="1 2">
    <name type="scientific">Thauera mechernichensis</name>
    <dbReference type="NCBI Taxonomy" id="82788"/>
    <lineage>
        <taxon>Bacteria</taxon>
        <taxon>Pseudomonadati</taxon>
        <taxon>Pseudomonadota</taxon>
        <taxon>Betaproteobacteria</taxon>
        <taxon>Rhodocyclales</taxon>
        <taxon>Zoogloeaceae</taxon>
        <taxon>Thauera</taxon>
    </lineage>
</organism>
<dbReference type="Pfam" id="PF02082">
    <property type="entry name" value="Rrf2"/>
    <property type="match status" value="1"/>
</dbReference>
<keyword evidence="2" id="KW-1185">Reference proteome</keyword>
<dbReference type="PROSITE" id="PS51197">
    <property type="entry name" value="HTH_RRF2_2"/>
    <property type="match status" value="1"/>
</dbReference>
<reference evidence="2" key="1">
    <citation type="journal article" date="2019" name="Int. J. Syst. Evol. Microbiol.">
        <title>The Global Catalogue of Microorganisms (GCM) 10K type strain sequencing project: providing services to taxonomists for standard genome sequencing and annotation.</title>
        <authorList>
            <consortium name="The Broad Institute Genomics Platform"/>
            <consortium name="The Broad Institute Genome Sequencing Center for Infectious Disease"/>
            <person name="Wu L."/>
            <person name="Ma J."/>
        </authorList>
    </citation>
    <scope>NUCLEOTIDE SEQUENCE [LARGE SCALE GENOMIC DNA]</scope>
    <source>
        <strain evidence="2">CCUG 48884</strain>
    </source>
</reference>
<name>A0ABW3WGP3_9RHOO</name>
<sequence length="160" mass="17081">MLRISKLTDYGTLILTHMARDPARVFSAAGLADALGLGVPTVSKVLKTLGRGALVTSQRGAQGGYSLARPPQQISVAEIIDALEEHPFGLTECSASSGLCNMEDGCRIRDNWLRINKVVRHALQDVSVADMIQPQGCGKGPDEHLILGPHAVATDKEKRA</sequence>
<protein>
    <submittedName>
        <fullName evidence="1">SUF system Fe-S cluster assembly regulator</fullName>
    </submittedName>
</protein>
<dbReference type="SUPFAM" id="SSF46785">
    <property type="entry name" value="Winged helix' DNA-binding domain"/>
    <property type="match status" value="1"/>
</dbReference>
<gene>
    <name evidence="1" type="ORF">ACFQ4M_10120</name>
</gene>
<dbReference type="NCBIfam" id="TIGR00738">
    <property type="entry name" value="rrf2_super"/>
    <property type="match status" value="1"/>
</dbReference>
<dbReference type="Gene3D" id="1.10.10.10">
    <property type="entry name" value="Winged helix-like DNA-binding domain superfamily/Winged helix DNA-binding domain"/>
    <property type="match status" value="1"/>
</dbReference>
<dbReference type="InterPro" id="IPR000944">
    <property type="entry name" value="Tscrpt_reg_Rrf2"/>
</dbReference>
<evidence type="ECO:0000313" key="2">
    <source>
        <dbReference type="Proteomes" id="UP001597158"/>
    </source>
</evidence>